<dbReference type="Proteomes" id="UP000067626">
    <property type="component" value="Chromosome"/>
</dbReference>
<proteinExistence type="predicted"/>
<dbReference type="PROSITE" id="PS51257">
    <property type="entry name" value="PROKAR_LIPOPROTEIN"/>
    <property type="match status" value="1"/>
</dbReference>
<evidence type="ECO:0000313" key="2">
    <source>
        <dbReference type="Proteomes" id="UP000067626"/>
    </source>
</evidence>
<reference evidence="1 2" key="1">
    <citation type="submission" date="2015-07" db="EMBL/GenBank/DDBJ databases">
        <title>Genome analysis of myxobacterium Chondromyces crocatus Cm c5 reveals a high potential for natural compound synthesis and the genetic basis for the loss of fruiting body formation.</title>
        <authorList>
            <person name="Zaburannyi N."/>
            <person name="Bunk B."/>
            <person name="Maier J."/>
            <person name="Overmann J."/>
            <person name="Mueller R."/>
        </authorList>
    </citation>
    <scope>NUCLEOTIDE SEQUENCE [LARGE SCALE GENOMIC DNA]</scope>
    <source>
        <strain evidence="1 2">Cm c5</strain>
    </source>
</reference>
<dbReference type="EMBL" id="CP012159">
    <property type="protein sequence ID" value="AKT39415.1"/>
    <property type="molecule type" value="Genomic_DNA"/>
</dbReference>
<sequence length="69" mass="7434">MHRKLIITLLAFGAIGGFASGFASLGCRAHARRAAFERHVASVCVDAARKAEVERTPVMWAVPAQALDR</sequence>
<dbReference type="AlphaFoldDB" id="A0A0K1EEW3"/>
<organism evidence="1 2">
    <name type="scientific">Chondromyces crocatus</name>
    <dbReference type="NCBI Taxonomy" id="52"/>
    <lineage>
        <taxon>Bacteria</taxon>
        <taxon>Pseudomonadati</taxon>
        <taxon>Myxococcota</taxon>
        <taxon>Polyangia</taxon>
        <taxon>Polyangiales</taxon>
        <taxon>Polyangiaceae</taxon>
        <taxon>Chondromyces</taxon>
    </lineage>
</organism>
<name>A0A0K1EEW3_CHOCO</name>
<evidence type="ECO:0000313" key="1">
    <source>
        <dbReference type="EMBL" id="AKT39415.1"/>
    </source>
</evidence>
<gene>
    <name evidence="1" type="ORF">CMC5_035620</name>
</gene>
<keyword evidence="2" id="KW-1185">Reference proteome</keyword>
<accession>A0A0K1EEW3</accession>
<protein>
    <submittedName>
        <fullName evidence="1">Uncharacterized protein</fullName>
    </submittedName>
</protein>
<dbReference type="STRING" id="52.CMC5_035620"/>
<dbReference type="RefSeq" id="WP_050431509.1">
    <property type="nucleotide sequence ID" value="NZ_CP012159.1"/>
</dbReference>
<dbReference type="KEGG" id="ccro:CMC5_035620"/>